<evidence type="ECO:0000256" key="5">
    <source>
        <dbReference type="ARBA" id="ARBA00023242"/>
    </source>
</evidence>
<evidence type="ECO:0000256" key="7">
    <source>
        <dbReference type="SAM" id="MobiDB-lite"/>
    </source>
</evidence>
<feature type="compositionally biased region" description="Polar residues" evidence="7">
    <location>
        <begin position="346"/>
        <end position="357"/>
    </location>
</feature>
<dbReference type="GO" id="GO:0005634">
    <property type="term" value="C:nucleus"/>
    <property type="evidence" value="ECO:0007669"/>
    <property type="project" value="UniProtKB-SubCell"/>
</dbReference>
<evidence type="ECO:0000256" key="4">
    <source>
        <dbReference type="ARBA" id="ARBA00022833"/>
    </source>
</evidence>
<name>A0A507CU78_9FUNG</name>
<dbReference type="Pfam" id="PF00320">
    <property type="entry name" value="GATA"/>
    <property type="match status" value="1"/>
</dbReference>
<accession>A0A507CU78</accession>
<dbReference type="Proteomes" id="UP000320475">
    <property type="component" value="Unassembled WGS sequence"/>
</dbReference>
<feature type="domain" description="GATA-type" evidence="8">
    <location>
        <begin position="417"/>
        <end position="464"/>
    </location>
</feature>
<dbReference type="AlphaFoldDB" id="A0A507CU78"/>
<proteinExistence type="predicted"/>
<gene>
    <name evidence="9" type="ORF">SeLEV6574_g05454</name>
</gene>
<dbReference type="SUPFAM" id="SSF57716">
    <property type="entry name" value="Glucocorticoid receptor-like (DNA-binding domain)"/>
    <property type="match status" value="1"/>
</dbReference>
<dbReference type="PANTHER" id="PTHR10071:SF281">
    <property type="entry name" value="BOX A-BINDING FACTOR-RELATED"/>
    <property type="match status" value="1"/>
</dbReference>
<dbReference type="InterPro" id="IPR013088">
    <property type="entry name" value="Znf_NHR/GATA"/>
</dbReference>
<dbReference type="OrthoDB" id="5597699at2759"/>
<dbReference type="EMBL" id="QEAM01000257">
    <property type="protein sequence ID" value="TPX42709.1"/>
    <property type="molecule type" value="Genomic_DNA"/>
</dbReference>
<evidence type="ECO:0000313" key="10">
    <source>
        <dbReference type="Proteomes" id="UP000320475"/>
    </source>
</evidence>
<evidence type="ECO:0000256" key="2">
    <source>
        <dbReference type="ARBA" id="ARBA00022723"/>
    </source>
</evidence>
<sequence>MDVFDHVVSKLRPEGLELALAYPAFLSDKNELVVTDLKRCRNWLERSWYRYNKKNSSAGACIVVTGQACSHVAQPSSCTSFTLFDINNENVHHHIHVDAFSASAGVTEPCMEAHHMHPSDGGQHAHQDIVIQTCFSSSHQNGAPPQQHRHLHLDLYTPSSAVDEQFLASEQYMSYLLNESLLDPTMIPLCESGPSCPSLSHEMTFNPMPNIPAAVEPQLPMQNQHSQHHSYSFLHSHNHLSPPSLPTSLPMSIPISSAPPPPTLPTNLCSTRPSVSTNMNMPQPLAFDSLLHSQQLSQAPVIHRGPPLVASNSLIPPAKASTFSKTKKYPTPKTAVQMFDPPFLANTGSGNQTTSINDAAGHTSDNGEDISSVSLASTMSSCSSSSNHLSSKTARPPRIPRVHYHVRQDNGSSVLCCYNCMTSSTPVWRRDPEGNVVCNACNLFEKNYGKKRPPEMRADFVKRRRRRNAKLENDDFS</sequence>
<protein>
    <recommendedName>
        <fullName evidence="8">GATA-type domain-containing protein</fullName>
    </recommendedName>
</protein>
<keyword evidence="2" id="KW-0479">Metal-binding</keyword>
<keyword evidence="3 6" id="KW-0863">Zinc-finger</keyword>
<dbReference type="InterPro" id="IPR039355">
    <property type="entry name" value="Transcription_factor_GATA"/>
</dbReference>
<evidence type="ECO:0000256" key="1">
    <source>
        <dbReference type="ARBA" id="ARBA00004123"/>
    </source>
</evidence>
<dbReference type="GO" id="GO:0000978">
    <property type="term" value="F:RNA polymerase II cis-regulatory region sequence-specific DNA binding"/>
    <property type="evidence" value="ECO:0007669"/>
    <property type="project" value="TreeGrafter"/>
</dbReference>
<evidence type="ECO:0000256" key="6">
    <source>
        <dbReference type="PROSITE-ProRule" id="PRU00094"/>
    </source>
</evidence>
<dbReference type="GO" id="GO:0045944">
    <property type="term" value="P:positive regulation of transcription by RNA polymerase II"/>
    <property type="evidence" value="ECO:0007669"/>
    <property type="project" value="TreeGrafter"/>
</dbReference>
<dbReference type="PROSITE" id="PS00344">
    <property type="entry name" value="GATA_ZN_FINGER_1"/>
    <property type="match status" value="1"/>
</dbReference>
<comment type="subcellular location">
    <subcellularLocation>
        <location evidence="1">Nucleus</location>
    </subcellularLocation>
</comment>
<dbReference type="GO" id="GO:0000981">
    <property type="term" value="F:DNA-binding transcription factor activity, RNA polymerase II-specific"/>
    <property type="evidence" value="ECO:0007669"/>
    <property type="project" value="TreeGrafter"/>
</dbReference>
<dbReference type="PROSITE" id="PS50114">
    <property type="entry name" value="GATA_ZN_FINGER_2"/>
    <property type="match status" value="1"/>
</dbReference>
<organism evidence="9 10">
    <name type="scientific">Synchytrium endobioticum</name>
    <dbReference type="NCBI Taxonomy" id="286115"/>
    <lineage>
        <taxon>Eukaryota</taxon>
        <taxon>Fungi</taxon>
        <taxon>Fungi incertae sedis</taxon>
        <taxon>Chytridiomycota</taxon>
        <taxon>Chytridiomycota incertae sedis</taxon>
        <taxon>Chytridiomycetes</taxon>
        <taxon>Synchytriales</taxon>
        <taxon>Synchytriaceae</taxon>
        <taxon>Synchytrium</taxon>
    </lineage>
</organism>
<feature type="region of interest" description="Disordered" evidence="7">
    <location>
        <begin position="346"/>
        <end position="370"/>
    </location>
</feature>
<evidence type="ECO:0000259" key="8">
    <source>
        <dbReference type="PROSITE" id="PS50114"/>
    </source>
</evidence>
<comment type="caution">
    <text evidence="9">The sequence shown here is derived from an EMBL/GenBank/DDBJ whole genome shotgun (WGS) entry which is preliminary data.</text>
</comment>
<dbReference type="PANTHER" id="PTHR10071">
    <property type="entry name" value="TRANSCRIPTION FACTOR GATA FAMILY MEMBER"/>
    <property type="match status" value="1"/>
</dbReference>
<dbReference type="PRINTS" id="PR00619">
    <property type="entry name" value="GATAZNFINGER"/>
</dbReference>
<keyword evidence="4" id="KW-0862">Zinc</keyword>
<dbReference type="Gene3D" id="3.30.50.10">
    <property type="entry name" value="Erythroid Transcription Factor GATA-1, subunit A"/>
    <property type="match status" value="1"/>
</dbReference>
<dbReference type="CDD" id="cd00202">
    <property type="entry name" value="ZnF_GATA"/>
    <property type="match status" value="1"/>
</dbReference>
<dbReference type="GO" id="GO:0000122">
    <property type="term" value="P:negative regulation of transcription by RNA polymerase II"/>
    <property type="evidence" value="ECO:0007669"/>
    <property type="project" value="TreeGrafter"/>
</dbReference>
<evidence type="ECO:0000256" key="3">
    <source>
        <dbReference type="ARBA" id="ARBA00022771"/>
    </source>
</evidence>
<dbReference type="InterPro" id="IPR000679">
    <property type="entry name" value="Znf_GATA"/>
</dbReference>
<dbReference type="SMART" id="SM00401">
    <property type="entry name" value="ZnF_GATA"/>
    <property type="match status" value="1"/>
</dbReference>
<keyword evidence="5" id="KW-0539">Nucleus</keyword>
<dbReference type="GO" id="GO:0008270">
    <property type="term" value="F:zinc ion binding"/>
    <property type="evidence" value="ECO:0007669"/>
    <property type="project" value="UniProtKB-KW"/>
</dbReference>
<dbReference type="VEuPathDB" id="FungiDB:SeMB42_g00631"/>
<reference evidence="9 10" key="1">
    <citation type="journal article" date="2019" name="Sci. Rep.">
        <title>Comparative genomics of chytrid fungi reveal insights into the obligate biotrophic and pathogenic lifestyle of Synchytrium endobioticum.</title>
        <authorList>
            <person name="van de Vossenberg B.T.L.H."/>
            <person name="Warris S."/>
            <person name="Nguyen H.D.T."/>
            <person name="van Gent-Pelzer M.P.E."/>
            <person name="Joly D.L."/>
            <person name="van de Geest H.C."/>
            <person name="Bonants P.J.M."/>
            <person name="Smith D.S."/>
            <person name="Levesque C.A."/>
            <person name="van der Lee T.A.J."/>
        </authorList>
    </citation>
    <scope>NUCLEOTIDE SEQUENCE [LARGE SCALE GENOMIC DNA]</scope>
    <source>
        <strain evidence="9 10">LEV6574</strain>
    </source>
</reference>
<evidence type="ECO:0000313" key="9">
    <source>
        <dbReference type="EMBL" id="TPX42709.1"/>
    </source>
</evidence>